<gene>
    <name evidence="4" type="ORF">ACFPT7_05620</name>
</gene>
<comment type="caution">
    <text evidence="4">The sequence shown here is derived from an EMBL/GenBank/DDBJ whole genome shotgun (WGS) entry which is preliminary data.</text>
</comment>
<reference evidence="5" key="1">
    <citation type="journal article" date="2019" name="Int. J. Syst. Evol. Microbiol.">
        <title>The Global Catalogue of Microorganisms (GCM) 10K type strain sequencing project: providing services to taxonomists for standard genome sequencing and annotation.</title>
        <authorList>
            <consortium name="The Broad Institute Genomics Platform"/>
            <consortium name="The Broad Institute Genome Sequencing Center for Infectious Disease"/>
            <person name="Wu L."/>
            <person name="Ma J."/>
        </authorList>
    </citation>
    <scope>NUCLEOTIDE SEQUENCE [LARGE SCALE GENOMIC DNA]</scope>
    <source>
        <strain evidence="5">JCM 4087</strain>
    </source>
</reference>
<dbReference type="InterPro" id="IPR000719">
    <property type="entry name" value="Prot_kinase_dom"/>
</dbReference>
<protein>
    <recommendedName>
        <fullName evidence="3">Protein kinase domain-containing protein</fullName>
    </recommendedName>
</protein>
<proteinExistence type="predicted"/>
<feature type="coiled-coil region" evidence="1">
    <location>
        <begin position="502"/>
        <end position="565"/>
    </location>
</feature>
<evidence type="ECO:0000256" key="2">
    <source>
        <dbReference type="SAM" id="Phobius"/>
    </source>
</evidence>
<sequence length="565" mass="63906">MRKIAGFHSVHQLYGMKSRLKFFPEAQFPFLLHTAINTARAFATIHDSGQVIGDVNHSNLMISENATVALIDCDSFQITEGDRKYYCPVGVPEFTPPELQGSSFNGQVRTAQHDAFGLGVLIFYLLFLGRHPFMGMYDRGRDEMLSLDQAIGRYAFPYGYEQTSPEVRLPSFIPRLNDYPASIGSLFKQSFTRESVLHGRPHARIWVDTLSLLAKELRQCQGNPNHHFYSRLTECPWCRMEGVLGTPVFGIKIAIIQGSSGFNLLAIWSEIELIKANPEQVALPDIKQIQAGLQPHSSIPALVRSRRKYHLLALGLVVIAAVFAFSILPSFAAIGVIVIAFFCSHALWKKGSALVVHFHEDQREAKERYDSTVGSLKDSENVPAEFVGERQKLARAKADYQGLEPEKAKRLAELQAARERKQRQHFLETFRIEDEIIHGIGPKFKAILKMWNIEDAWDVDAGKISGIKGFGPVKINTLIAWRRGKEAQFRFDPRRPVDTRDIHALEQEFAQKRQALQNTLRSGPERLRQTIGVWRARRRQVAGQLRSAAQQLAQAEMNRKALKVL</sequence>
<dbReference type="RefSeq" id="WP_263337369.1">
    <property type="nucleotide sequence ID" value="NZ_JAGSYH010000004.1"/>
</dbReference>
<dbReference type="InterPro" id="IPR011009">
    <property type="entry name" value="Kinase-like_dom_sf"/>
</dbReference>
<organism evidence="4 5">
    <name type="scientific">Acidicapsa dinghuensis</name>
    <dbReference type="NCBI Taxonomy" id="2218256"/>
    <lineage>
        <taxon>Bacteria</taxon>
        <taxon>Pseudomonadati</taxon>
        <taxon>Acidobacteriota</taxon>
        <taxon>Terriglobia</taxon>
        <taxon>Terriglobales</taxon>
        <taxon>Acidobacteriaceae</taxon>
        <taxon>Acidicapsa</taxon>
    </lineage>
</organism>
<dbReference type="Pfam" id="PF00069">
    <property type="entry name" value="Pkinase"/>
    <property type="match status" value="1"/>
</dbReference>
<keyword evidence="2" id="KW-1133">Transmembrane helix</keyword>
<evidence type="ECO:0000259" key="3">
    <source>
        <dbReference type="PROSITE" id="PS50011"/>
    </source>
</evidence>
<feature type="domain" description="Protein kinase" evidence="3">
    <location>
        <begin position="1"/>
        <end position="229"/>
    </location>
</feature>
<dbReference type="Proteomes" id="UP001596091">
    <property type="component" value="Unassembled WGS sequence"/>
</dbReference>
<feature type="transmembrane region" description="Helical" evidence="2">
    <location>
        <begin position="311"/>
        <end position="342"/>
    </location>
</feature>
<evidence type="ECO:0000313" key="5">
    <source>
        <dbReference type="Proteomes" id="UP001596091"/>
    </source>
</evidence>
<accession>A0ABW1EER1</accession>
<keyword evidence="2" id="KW-0812">Transmembrane</keyword>
<feature type="transmembrane region" description="Helical" evidence="2">
    <location>
        <begin position="115"/>
        <end position="133"/>
    </location>
</feature>
<keyword evidence="1" id="KW-0175">Coiled coil</keyword>
<keyword evidence="5" id="KW-1185">Reference proteome</keyword>
<keyword evidence="2" id="KW-0472">Membrane</keyword>
<evidence type="ECO:0000256" key="1">
    <source>
        <dbReference type="SAM" id="Coils"/>
    </source>
</evidence>
<name>A0ABW1EER1_9BACT</name>
<dbReference type="EMBL" id="JBHSPH010000002">
    <property type="protein sequence ID" value="MFC5861762.1"/>
    <property type="molecule type" value="Genomic_DNA"/>
</dbReference>
<dbReference type="Gene3D" id="1.10.510.10">
    <property type="entry name" value="Transferase(Phosphotransferase) domain 1"/>
    <property type="match status" value="1"/>
</dbReference>
<dbReference type="PROSITE" id="PS50011">
    <property type="entry name" value="PROTEIN_KINASE_DOM"/>
    <property type="match status" value="1"/>
</dbReference>
<evidence type="ECO:0000313" key="4">
    <source>
        <dbReference type="EMBL" id="MFC5861762.1"/>
    </source>
</evidence>
<dbReference type="SUPFAM" id="SSF56112">
    <property type="entry name" value="Protein kinase-like (PK-like)"/>
    <property type="match status" value="1"/>
</dbReference>